<organism evidence="2 3">
    <name type="scientific">Falsiroseomonas bella</name>
    <dbReference type="NCBI Taxonomy" id="2184016"/>
    <lineage>
        <taxon>Bacteria</taxon>
        <taxon>Pseudomonadati</taxon>
        <taxon>Pseudomonadota</taxon>
        <taxon>Alphaproteobacteria</taxon>
        <taxon>Acetobacterales</taxon>
        <taxon>Roseomonadaceae</taxon>
        <taxon>Falsiroseomonas</taxon>
    </lineage>
</organism>
<accession>A0A317F4T0</accession>
<comment type="caution">
    <text evidence="2">The sequence shown here is derived from an EMBL/GenBank/DDBJ whole genome shotgun (WGS) entry which is preliminary data.</text>
</comment>
<dbReference type="OrthoDB" id="7266154at2"/>
<protein>
    <submittedName>
        <fullName evidence="2">Uncharacterized protein</fullName>
    </submittedName>
</protein>
<dbReference type="EMBL" id="QGNA01000008">
    <property type="protein sequence ID" value="PWS34160.1"/>
    <property type="molecule type" value="Genomic_DNA"/>
</dbReference>
<gene>
    <name evidence="2" type="ORF">DFH01_26390</name>
</gene>
<dbReference type="PROSITE" id="PS51257">
    <property type="entry name" value="PROKAR_LIPOPROTEIN"/>
    <property type="match status" value="1"/>
</dbReference>
<evidence type="ECO:0000313" key="3">
    <source>
        <dbReference type="Proteomes" id="UP000245765"/>
    </source>
</evidence>
<dbReference type="Proteomes" id="UP000245765">
    <property type="component" value="Unassembled WGS sequence"/>
</dbReference>
<keyword evidence="1" id="KW-0732">Signal</keyword>
<proteinExistence type="predicted"/>
<dbReference type="RefSeq" id="WP_109873529.1">
    <property type="nucleotide sequence ID" value="NZ_QGNA01000008.1"/>
</dbReference>
<evidence type="ECO:0000313" key="2">
    <source>
        <dbReference type="EMBL" id="PWS34160.1"/>
    </source>
</evidence>
<reference evidence="3" key="1">
    <citation type="submission" date="2018-05" db="EMBL/GenBank/DDBJ databases">
        <authorList>
            <person name="Du Z."/>
            <person name="Wang X."/>
        </authorList>
    </citation>
    <scope>NUCLEOTIDE SEQUENCE [LARGE SCALE GENOMIC DNA]</scope>
    <source>
        <strain evidence="3">CQN31</strain>
    </source>
</reference>
<feature type="signal peptide" evidence="1">
    <location>
        <begin position="1"/>
        <end position="24"/>
    </location>
</feature>
<dbReference type="AlphaFoldDB" id="A0A317F4T0"/>
<name>A0A317F4T0_9PROT</name>
<feature type="chain" id="PRO_5016298133" evidence="1">
    <location>
        <begin position="25"/>
        <end position="191"/>
    </location>
</feature>
<sequence>MLRRIALLLPLMLAACGTPPPGPAPVTLPESAAPQGLGDPTRGAILSAAYVFARPDTIAGDPAAGAEALGRLEFLTVELATDQRWIGLYPLVVPLLQDGRAEARAAFGIPPMVPPQAAVDALLGAAAALRAGDRAGATARLGTLVGAPGVEPMLARLAAFPVLPRAAFALAQAQAGMRRMDDDGRRGRWWF</sequence>
<evidence type="ECO:0000256" key="1">
    <source>
        <dbReference type="SAM" id="SignalP"/>
    </source>
</evidence>
<keyword evidence="3" id="KW-1185">Reference proteome</keyword>